<dbReference type="CDD" id="cd06222">
    <property type="entry name" value="RNase_H_like"/>
    <property type="match status" value="1"/>
</dbReference>
<gene>
    <name evidence="2" type="ORF">ACJIZ3_025432</name>
</gene>
<organism evidence="2 3">
    <name type="scientific">Penstemon smallii</name>
    <dbReference type="NCBI Taxonomy" id="265156"/>
    <lineage>
        <taxon>Eukaryota</taxon>
        <taxon>Viridiplantae</taxon>
        <taxon>Streptophyta</taxon>
        <taxon>Embryophyta</taxon>
        <taxon>Tracheophyta</taxon>
        <taxon>Spermatophyta</taxon>
        <taxon>Magnoliopsida</taxon>
        <taxon>eudicotyledons</taxon>
        <taxon>Gunneridae</taxon>
        <taxon>Pentapetalae</taxon>
        <taxon>asterids</taxon>
        <taxon>lamiids</taxon>
        <taxon>Lamiales</taxon>
        <taxon>Plantaginaceae</taxon>
        <taxon>Cheloneae</taxon>
        <taxon>Penstemon</taxon>
    </lineage>
</organism>
<comment type="caution">
    <text evidence="2">The sequence shown here is derived from an EMBL/GenBank/DDBJ whole genome shotgun (WGS) entry which is preliminary data.</text>
</comment>
<dbReference type="Gene3D" id="3.30.420.10">
    <property type="entry name" value="Ribonuclease H-like superfamily/Ribonuclease H"/>
    <property type="match status" value="1"/>
</dbReference>
<dbReference type="Pfam" id="PF13456">
    <property type="entry name" value="RVT_3"/>
    <property type="match status" value="1"/>
</dbReference>
<dbReference type="PANTHER" id="PTHR47723:SF19">
    <property type="entry name" value="POLYNUCLEOTIDYL TRANSFERASE, RIBONUCLEASE H-LIKE SUPERFAMILY PROTEIN"/>
    <property type="match status" value="1"/>
</dbReference>
<dbReference type="PANTHER" id="PTHR47723">
    <property type="entry name" value="OS05G0353850 PROTEIN"/>
    <property type="match status" value="1"/>
</dbReference>
<evidence type="ECO:0000259" key="1">
    <source>
        <dbReference type="Pfam" id="PF13456"/>
    </source>
</evidence>
<reference evidence="2 3" key="1">
    <citation type="submission" date="2024-12" db="EMBL/GenBank/DDBJ databases">
        <title>The unique morphological basis and parallel evolutionary history of personate flowers in Penstemon.</title>
        <authorList>
            <person name="Depatie T.H."/>
            <person name="Wessinger C.A."/>
        </authorList>
    </citation>
    <scope>NUCLEOTIDE SEQUENCE [LARGE SCALE GENOMIC DNA]</scope>
    <source>
        <strain evidence="2">WTNN_2</strain>
        <tissue evidence="2">Leaf</tissue>
    </source>
</reference>
<proteinExistence type="predicted"/>
<dbReference type="AlphaFoldDB" id="A0ABD3TWA2"/>
<keyword evidence="3" id="KW-1185">Reference proteome</keyword>
<dbReference type="InterPro" id="IPR044730">
    <property type="entry name" value="RNase_H-like_dom_plant"/>
</dbReference>
<feature type="domain" description="RNase H type-1" evidence="1">
    <location>
        <begin position="13"/>
        <end position="55"/>
    </location>
</feature>
<sequence>MGGISAIYMNLGACTITEAELLALRMGLTLAWERRIEKLEVELDSQVVINKIKNTDLGILI</sequence>
<dbReference type="InterPro" id="IPR012337">
    <property type="entry name" value="RNaseH-like_sf"/>
</dbReference>
<protein>
    <recommendedName>
        <fullName evidence="1">RNase H type-1 domain-containing protein</fullName>
    </recommendedName>
</protein>
<dbReference type="Proteomes" id="UP001634393">
    <property type="component" value="Unassembled WGS sequence"/>
</dbReference>
<evidence type="ECO:0000313" key="3">
    <source>
        <dbReference type="Proteomes" id="UP001634393"/>
    </source>
</evidence>
<evidence type="ECO:0000313" key="2">
    <source>
        <dbReference type="EMBL" id="KAL3840841.1"/>
    </source>
</evidence>
<dbReference type="EMBL" id="JBJXBP010000003">
    <property type="protein sequence ID" value="KAL3840841.1"/>
    <property type="molecule type" value="Genomic_DNA"/>
</dbReference>
<dbReference type="InterPro" id="IPR036397">
    <property type="entry name" value="RNaseH_sf"/>
</dbReference>
<dbReference type="InterPro" id="IPR002156">
    <property type="entry name" value="RNaseH_domain"/>
</dbReference>
<dbReference type="InterPro" id="IPR053151">
    <property type="entry name" value="RNase_H-like"/>
</dbReference>
<name>A0ABD3TWA2_9LAMI</name>
<accession>A0ABD3TWA2</accession>
<dbReference type="SUPFAM" id="SSF53098">
    <property type="entry name" value="Ribonuclease H-like"/>
    <property type="match status" value="1"/>
</dbReference>